<dbReference type="Proteomes" id="UP000074108">
    <property type="component" value="Unassembled WGS sequence"/>
</dbReference>
<dbReference type="InterPro" id="IPR000182">
    <property type="entry name" value="GNAT_dom"/>
</dbReference>
<evidence type="ECO:0000259" key="1">
    <source>
        <dbReference type="PROSITE" id="PS51186"/>
    </source>
</evidence>
<dbReference type="InterPro" id="IPR016181">
    <property type="entry name" value="Acyl_CoA_acyltransferase"/>
</dbReference>
<dbReference type="CDD" id="cd04301">
    <property type="entry name" value="NAT_SF"/>
    <property type="match status" value="1"/>
</dbReference>
<evidence type="ECO:0000313" key="3">
    <source>
        <dbReference type="Proteomes" id="UP000074108"/>
    </source>
</evidence>
<dbReference type="PROSITE" id="PS51186">
    <property type="entry name" value="GNAT"/>
    <property type="match status" value="1"/>
</dbReference>
<evidence type="ECO:0000313" key="2">
    <source>
        <dbReference type="EMBL" id="KUP08312.1"/>
    </source>
</evidence>
<keyword evidence="3" id="KW-1185">Reference proteome</keyword>
<dbReference type="Pfam" id="PF00583">
    <property type="entry name" value="Acetyltransf_1"/>
    <property type="match status" value="1"/>
</dbReference>
<feature type="domain" description="N-acetyltransferase" evidence="1">
    <location>
        <begin position="3"/>
        <end position="176"/>
    </location>
</feature>
<sequence>MKLTFKRIQMNELEQCRGLCNELMNFQKSKAYITPERFDTMNFDTRMIPSVANATHNFVVIVKDGSEPVGYVYANISPKKVYSSSFATFFDLTSVEGSEVGCLSQFYIKEEYRMFGIGSMLYSMCLQWLSEFEVQDYFVFVSNGNEEALEFYKHKGFYESHDILNGFITVLRTDKQGIQQMVQSLKGMKGWKEVD</sequence>
<dbReference type="STRING" id="1150625.Q75_02970"/>
<gene>
    <name evidence="2" type="ORF">Q75_02970</name>
</gene>
<dbReference type="GO" id="GO:0016747">
    <property type="term" value="F:acyltransferase activity, transferring groups other than amino-acyl groups"/>
    <property type="evidence" value="ECO:0007669"/>
    <property type="project" value="InterPro"/>
</dbReference>
<dbReference type="AlphaFoldDB" id="A0A147KBF2"/>
<comment type="caution">
    <text evidence="2">The sequence shown here is derived from an EMBL/GenBank/DDBJ whole genome shotgun (WGS) entry which is preliminary data.</text>
</comment>
<keyword evidence="2" id="KW-0808">Transferase</keyword>
<dbReference type="EMBL" id="LDYG01000014">
    <property type="protein sequence ID" value="KUP08312.1"/>
    <property type="molecule type" value="Genomic_DNA"/>
</dbReference>
<organism evidence="2 3">
    <name type="scientific">Bacillus coahuilensis p1.1.43</name>
    <dbReference type="NCBI Taxonomy" id="1150625"/>
    <lineage>
        <taxon>Bacteria</taxon>
        <taxon>Bacillati</taxon>
        <taxon>Bacillota</taxon>
        <taxon>Bacilli</taxon>
        <taxon>Bacillales</taxon>
        <taxon>Bacillaceae</taxon>
        <taxon>Bacillus</taxon>
    </lineage>
</organism>
<dbReference type="SUPFAM" id="SSF55729">
    <property type="entry name" value="Acyl-CoA N-acyltransferases (Nat)"/>
    <property type="match status" value="1"/>
</dbReference>
<protein>
    <submittedName>
        <fullName evidence="2">Acetyltransferase</fullName>
    </submittedName>
</protein>
<dbReference type="Gene3D" id="3.40.630.30">
    <property type="match status" value="1"/>
</dbReference>
<dbReference type="OrthoDB" id="87541at2"/>
<name>A0A147KBF2_9BACI</name>
<dbReference type="RefSeq" id="WP_059350316.1">
    <property type="nucleotide sequence ID" value="NZ_LDYG01000014.1"/>
</dbReference>
<dbReference type="PATRIC" id="fig|1150625.3.peg.616"/>
<accession>A0A147KBF2</accession>
<reference evidence="2 3" key="1">
    <citation type="journal article" date="2016" name="Front. Microbiol.">
        <title>Microevolution Analysis of Bacillus coahuilensis Unveils Differences in Phosphorus Acquisition Strategies and Their Regulation.</title>
        <authorList>
            <person name="Gomez-Lunar Z."/>
            <person name="Hernandez-Gonzalez I."/>
            <person name="Rodriguez-Torres M.D."/>
            <person name="Souza V."/>
            <person name="Olmedo-Alvarez G."/>
        </authorList>
    </citation>
    <scope>NUCLEOTIDE SEQUENCE [LARGE SCALE GENOMIC DNA]</scope>
    <source>
        <strain evidence="3">p1.1.43</strain>
    </source>
</reference>
<proteinExistence type="predicted"/>